<evidence type="ECO:0000313" key="2">
    <source>
        <dbReference type="Proteomes" id="UP000176893"/>
    </source>
</evidence>
<accession>A0A1F8EFV7</accession>
<proteinExistence type="predicted"/>
<protein>
    <submittedName>
        <fullName evidence="1">Uncharacterized protein</fullName>
    </submittedName>
</protein>
<name>A0A1F8EFV7_9BACT</name>
<dbReference type="Gene3D" id="3.90.550.10">
    <property type="entry name" value="Spore Coat Polysaccharide Biosynthesis Protein SpsA, Chain A"/>
    <property type="match status" value="1"/>
</dbReference>
<sequence length="591" mass="68794">MYFNSPDNLPESEKKYEYLHSKERIEHLRRIINGRPVAILAAGPSISELEARIEELSQTDICYFGMNFFFVQEDNILKKINKRFSVLTTGANKGLLHVYGGASLFDRITDFLNRNDDNLLISSFYGNQLNLLGPHFNLQEFLDKYNNKLFFPSYSTNRTVPDNNRPMHFFASNSLAGLIYMAIIGKASKIVLFGSDGYTLEKNPEKTYYRSKEYLSNKYEYERNNQQKLVEPLINDANKLFNPIVPLSLRNIYKTYPIKPVPILNCSEVSYYTPFPKTSYNDTFAFLLGKKNIEEIVDLRIPTASIIIPSSDDTNELRTTLESIAKQSYSNYETVVIKRSPNFLDTMENALSLTKGKYIFYCHSGYGYRDQDWLNSCIAILENRPRISLVCGIPENQLTDPPWPEKKFLYYWLKKKIFFPPNTICVRKKVLEKCLLPQEDNAKTDTELESWLNFNLRFNINGYLPTFISTVSDNNRNDFIDGNSLDIFRKKIAFYRKGLILKKTCHHFRDGDDNILPGKFYLSMFLLYKPAKIIETKLLCPLYPRLNIIKRIARNTVKQIVLRILSLTSSSIERKAVNLYRSLKKKRLREK</sequence>
<dbReference type="InterPro" id="IPR029044">
    <property type="entry name" value="Nucleotide-diphossugar_trans"/>
</dbReference>
<dbReference type="AlphaFoldDB" id="A0A1F8EFV7"/>
<reference evidence="1 2" key="1">
    <citation type="journal article" date="2016" name="Nat. Commun.">
        <title>Thousands of microbial genomes shed light on interconnected biogeochemical processes in an aquifer system.</title>
        <authorList>
            <person name="Anantharaman K."/>
            <person name="Brown C.T."/>
            <person name="Hug L.A."/>
            <person name="Sharon I."/>
            <person name="Castelle C.J."/>
            <person name="Probst A.J."/>
            <person name="Thomas B.C."/>
            <person name="Singh A."/>
            <person name="Wilkins M.J."/>
            <person name="Karaoz U."/>
            <person name="Brodie E.L."/>
            <person name="Williams K.H."/>
            <person name="Hubbard S.S."/>
            <person name="Banfield J.F."/>
        </authorList>
    </citation>
    <scope>NUCLEOTIDE SEQUENCE [LARGE SCALE GENOMIC DNA]</scope>
</reference>
<organism evidence="1 2">
    <name type="scientific">Candidatus Yanofskybacteria bacterium RIFCSPHIGHO2_01_FULL_41_26</name>
    <dbReference type="NCBI Taxonomy" id="1802661"/>
    <lineage>
        <taxon>Bacteria</taxon>
        <taxon>Candidatus Yanofskyibacteriota</taxon>
    </lineage>
</organism>
<dbReference type="STRING" id="1802661.A2649_01005"/>
<evidence type="ECO:0000313" key="1">
    <source>
        <dbReference type="EMBL" id="OGM98928.1"/>
    </source>
</evidence>
<gene>
    <name evidence="1" type="ORF">A2649_01005</name>
</gene>
<comment type="caution">
    <text evidence="1">The sequence shown here is derived from an EMBL/GenBank/DDBJ whole genome shotgun (WGS) entry which is preliminary data.</text>
</comment>
<dbReference type="Proteomes" id="UP000176893">
    <property type="component" value="Unassembled WGS sequence"/>
</dbReference>
<dbReference type="EMBL" id="MGJB01000006">
    <property type="protein sequence ID" value="OGM98928.1"/>
    <property type="molecule type" value="Genomic_DNA"/>
</dbReference>
<dbReference type="SUPFAM" id="SSF53448">
    <property type="entry name" value="Nucleotide-diphospho-sugar transferases"/>
    <property type="match status" value="1"/>
</dbReference>